<evidence type="ECO:0000313" key="3">
    <source>
        <dbReference type="EMBL" id="KAF2401040.1"/>
    </source>
</evidence>
<proteinExistence type="predicted"/>
<reference evidence="3" key="1">
    <citation type="journal article" date="2020" name="Stud. Mycol.">
        <title>101 Dothideomycetes genomes: a test case for predicting lifestyles and emergence of pathogens.</title>
        <authorList>
            <person name="Haridas S."/>
            <person name="Albert R."/>
            <person name="Binder M."/>
            <person name="Bloem J."/>
            <person name="Labutti K."/>
            <person name="Salamov A."/>
            <person name="Andreopoulos B."/>
            <person name="Baker S."/>
            <person name="Barry K."/>
            <person name="Bills G."/>
            <person name="Bluhm B."/>
            <person name="Cannon C."/>
            <person name="Castanera R."/>
            <person name="Culley D."/>
            <person name="Daum C."/>
            <person name="Ezra D."/>
            <person name="Gonzalez J."/>
            <person name="Henrissat B."/>
            <person name="Kuo A."/>
            <person name="Liang C."/>
            <person name="Lipzen A."/>
            <person name="Lutzoni F."/>
            <person name="Magnuson J."/>
            <person name="Mondo S."/>
            <person name="Nolan M."/>
            <person name="Ohm R."/>
            <person name="Pangilinan J."/>
            <person name="Park H.-J."/>
            <person name="Ramirez L."/>
            <person name="Alfaro M."/>
            <person name="Sun H."/>
            <person name="Tritt A."/>
            <person name="Yoshinaga Y."/>
            <person name="Zwiers L.-H."/>
            <person name="Turgeon B."/>
            <person name="Goodwin S."/>
            <person name="Spatafora J."/>
            <person name="Crous P."/>
            <person name="Grigoriev I."/>
        </authorList>
    </citation>
    <scope>NUCLEOTIDE SEQUENCE</scope>
    <source>
        <strain evidence="3">CBS 262.69</strain>
    </source>
</reference>
<dbReference type="PROSITE" id="PS50882">
    <property type="entry name" value="YTH"/>
    <property type="match status" value="1"/>
</dbReference>
<keyword evidence="4" id="KW-1185">Reference proteome</keyword>
<sequence>MSWDSYGGLPPGANFDPSFLPQNSYGAQFYAPAHSADQDEEQYYDPTSPDSETELASTWNAHHPANTFSPSNNTAGPSNTTGITNNPVDKKSQSNIKTENIQHHKDNTNDILHTTYTPNAGNTVKKTAKVADTSPNMLTMTEQPKGGDLASSNMTVVSQSSSATLGAERPGQNEPMLNENSGSDVWPPSNSKTKLADQKTTKHSTKTTIATPNSGPSDQEQQDEQMDNDLEHWLELTGYHNIANRKRLLTIHRRRNSRARSPQFQLPRPRRIPTRLTRPMRPAAPPSSPHRVARLRRGGSLRGGGGRDVSPVPFNSLHDDARYFIIKSWNHENVDIAMREGSWVTQAANEGMFADAYRNSRNVILFFSVNKSATFQGYARMDSAPGAATPPSWVNELRWPASAPFKVHWIRKRDTHFSKVGHLKNAFNDDQPVLVGRDGQEVEESCGRALCEIIDEESRW</sequence>
<dbReference type="AlphaFoldDB" id="A0A6G1HYD8"/>
<dbReference type="OrthoDB" id="6103986at2759"/>
<feature type="domain" description="YTH" evidence="2">
    <location>
        <begin position="321"/>
        <end position="454"/>
    </location>
</feature>
<evidence type="ECO:0000256" key="1">
    <source>
        <dbReference type="SAM" id="MobiDB-lite"/>
    </source>
</evidence>
<evidence type="ECO:0000313" key="4">
    <source>
        <dbReference type="Proteomes" id="UP000799640"/>
    </source>
</evidence>
<dbReference type="EMBL" id="ML996694">
    <property type="protein sequence ID" value="KAF2401040.1"/>
    <property type="molecule type" value="Genomic_DNA"/>
</dbReference>
<dbReference type="GO" id="GO:0000398">
    <property type="term" value="P:mRNA splicing, via spliceosome"/>
    <property type="evidence" value="ECO:0007669"/>
    <property type="project" value="TreeGrafter"/>
</dbReference>
<dbReference type="PANTHER" id="PTHR12357">
    <property type="entry name" value="YTH YT521-B HOMOLOGY DOMAIN-CONTAINING"/>
    <property type="match status" value="1"/>
</dbReference>
<dbReference type="CDD" id="cd21134">
    <property type="entry name" value="YTH"/>
    <property type="match status" value="1"/>
</dbReference>
<feature type="region of interest" description="Disordered" evidence="1">
    <location>
        <begin position="276"/>
        <end position="308"/>
    </location>
</feature>
<evidence type="ECO:0000259" key="2">
    <source>
        <dbReference type="PROSITE" id="PS50882"/>
    </source>
</evidence>
<accession>A0A6G1HYD8</accession>
<feature type="compositionally biased region" description="Polar residues" evidence="1">
    <location>
        <begin position="178"/>
        <end position="193"/>
    </location>
</feature>
<dbReference type="Gene3D" id="3.10.590.10">
    <property type="entry name" value="ph1033 like domains"/>
    <property type="match status" value="1"/>
</dbReference>
<dbReference type="GO" id="GO:0003729">
    <property type="term" value="F:mRNA binding"/>
    <property type="evidence" value="ECO:0007669"/>
    <property type="project" value="TreeGrafter"/>
</dbReference>
<dbReference type="InterPro" id="IPR007275">
    <property type="entry name" value="YTH_domain"/>
</dbReference>
<name>A0A6G1HYD8_9PEZI</name>
<dbReference type="Pfam" id="PF04146">
    <property type="entry name" value="YTH"/>
    <property type="match status" value="1"/>
</dbReference>
<feature type="compositionally biased region" description="Polar residues" evidence="1">
    <location>
        <begin position="48"/>
        <end position="94"/>
    </location>
</feature>
<feature type="region of interest" description="Disordered" evidence="1">
    <location>
        <begin position="155"/>
        <end position="225"/>
    </location>
</feature>
<dbReference type="GO" id="GO:0000381">
    <property type="term" value="P:regulation of alternative mRNA splicing, via spliceosome"/>
    <property type="evidence" value="ECO:0007669"/>
    <property type="project" value="TreeGrafter"/>
</dbReference>
<protein>
    <submittedName>
        <fullName evidence="3">YTH-domain-containing protein</fullName>
    </submittedName>
</protein>
<organism evidence="3 4">
    <name type="scientific">Trichodelitschia bisporula</name>
    <dbReference type="NCBI Taxonomy" id="703511"/>
    <lineage>
        <taxon>Eukaryota</taxon>
        <taxon>Fungi</taxon>
        <taxon>Dikarya</taxon>
        <taxon>Ascomycota</taxon>
        <taxon>Pezizomycotina</taxon>
        <taxon>Dothideomycetes</taxon>
        <taxon>Dothideomycetes incertae sedis</taxon>
        <taxon>Phaeotrichales</taxon>
        <taxon>Phaeotrichaceae</taxon>
        <taxon>Trichodelitschia</taxon>
    </lineage>
</organism>
<dbReference type="InterPro" id="IPR045168">
    <property type="entry name" value="YTH_prot"/>
</dbReference>
<dbReference type="GO" id="GO:0005654">
    <property type="term" value="C:nucleoplasm"/>
    <property type="evidence" value="ECO:0007669"/>
    <property type="project" value="TreeGrafter"/>
</dbReference>
<dbReference type="GO" id="GO:1990247">
    <property type="term" value="F:N6-methyladenosine-containing RNA reader activity"/>
    <property type="evidence" value="ECO:0007669"/>
    <property type="project" value="TreeGrafter"/>
</dbReference>
<gene>
    <name evidence="3" type="ORF">EJ06DRAFT_418425</name>
</gene>
<dbReference type="PANTHER" id="PTHR12357:SF3">
    <property type="entry name" value="YTH DOMAIN-CONTAINING PROTEIN 1"/>
    <property type="match status" value="1"/>
</dbReference>
<feature type="region of interest" description="Disordered" evidence="1">
    <location>
        <begin position="1"/>
        <end position="94"/>
    </location>
</feature>
<dbReference type="Proteomes" id="UP000799640">
    <property type="component" value="Unassembled WGS sequence"/>
</dbReference>